<dbReference type="CDD" id="cd00093">
    <property type="entry name" value="HTH_XRE"/>
    <property type="match status" value="1"/>
</dbReference>
<evidence type="ECO:0000256" key="1">
    <source>
        <dbReference type="SAM" id="MobiDB-lite"/>
    </source>
</evidence>
<dbReference type="GO" id="GO:0003677">
    <property type="term" value="F:DNA binding"/>
    <property type="evidence" value="ECO:0007669"/>
    <property type="project" value="InterPro"/>
</dbReference>
<dbReference type="InterPro" id="IPR001387">
    <property type="entry name" value="Cro/C1-type_HTH"/>
</dbReference>
<dbReference type="HOGENOM" id="CLU_1553225_0_0_11"/>
<dbReference type="PATRIC" id="fig|1003195.11.peg.3814"/>
<proteinExistence type="predicted"/>
<dbReference type="KEGG" id="sct:SCAT_2300"/>
<evidence type="ECO:0000259" key="2">
    <source>
        <dbReference type="PROSITE" id="PS50943"/>
    </source>
</evidence>
<dbReference type="Gene3D" id="1.10.260.40">
    <property type="entry name" value="lambda repressor-like DNA-binding domains"/>
    <property type="match status" value="1"/>
</dbReference>
<dbReference type="InterPro" id="IPR010982">
    <property type="entry name" value="Lambda_DNA-bd_dom_sf"/>
</dbReference>
<accession>G8WQC3</accession>
<dbReference type="RefSeq" id="WP_014143046.1">
    <property type="nucleotide sequence ID" value="NC_016111.1"/>
</dbReference>
<dbReference type="SUPFAM" id="SSF47413">
    <property type="entry name" value="lambda repressor-like DNA-binding domains"/>
    <property type="match status" value="1"/>
</dbReference>
<reference evidence="4" key="1">
    <citation type="submission" date="2011-12" db="EMBL/GenBank/DDBJ databases">
        <title>Complete genome sequence of Streptomyces cattleya strain DSM 46488.</title>
        <authorList>
            <person name="Ou H.-Y."/>
            <person name="Li P."/>
            <person name="Zhao C."/>
            <person name="O'Hagan D."/>
            <person name="Deng Z."/>
        </authorList>
    </citation>
    <scope>NUCLEOTIDE SEQUENCE [LARGE SCALE GENOMIC DNA]</scope>
    <source>
        <strain evidence="4">ATCC 35852 / DSM 46488 / JCM 4925 / NBRC 14057 / NRRL 8057</strain>
    </source>
</reference>
<dbReference type="eggNOG" id="ENOG5031N52">
    <property type="taxonomic scope" value="Bacteria"/>
</dbReference>
<organism evidence="3 4">
    <name type="scientific">Streptantibioticus cattleyicolor (strain ATCC 35852 / DSM 46488 / JCM 4925 / NBRC 14057 / NRRL 8057)</name>
    <name type="common">Streptomyces cattleya</name>
    <dbReference type="NCBI Taxonomy" id="1003195"/>
    <lineage>
        <taxon>Bacteria</taxon>
        <taxon>Bacillati</taxon>
        <taxon>Actinomycetota</taxon>
        <taxon>Actinomycetes</taxon>
        <taxon>Kitasatosporales</taxon>
        <taxon>Streptomycetaceae</taxon>
        <taxon>Streptantibioticus</taxon>
    </lineage>
</organism>
<dbReference type="AlphaFoldDB" id="F8JY74"/>
<feature type="domain" description="HTH cro/C1-type" evidence="2">
    <location>
        <begin position="12"/>
        <end position="45"/>
    </location>
</feature>
<evidence type="ECO:0000313" key="4">
    <source>
        <dbReference type="Proteomes" id="UP000007842"/>
    </source>
</evidence>
<dbReference type="Proteomes" id="UP000007842">
    <property type="component" value="Chromosome"/>
</dbReference>
<dbReference type="Pfam" id="PF13560">
    <property type="entry name" value="HTH_31"/>
    <property type="match status" value="1"/>
</dbReference>
<accession>F8JY74</accession>
<dbReference type="KEGG" id="scy:SCATT_22840"/>
<dbReference type="SMART" id="SM00530">
    <property type="entry name" value="HTH_XRE"/>
    <property type="match status" value="1"/>
</dbReference>
<keyword evidence="4" id="KW-1185">Reference proteome</keyword>
<protein>
    <recommendedName>
        <fullName evidence="2">HTH cro/C1-type domain-containing protein</fullName>
    </recommendedName>
</protein>
<gene>
    <name evidence="3" type="ordered locus">SCATT_22840</name>
</gene>
<dbReference type="PROSITE" id="PS50943">
    <property type="entry name" value="HTH_CROC1"/>
    <property type="match status" value="1"/>
</dbReference>
<dbReference type="STRING" id="1003195.SCATT_22840"/>
<dbReference type="EMBL" id="CP003219">
    <property type="protein sequence ID" value="AEW94655.1"/>
    <property type="molecule type" value="Genomic_DNA"/>
</dbReference>
<feature type="region of interest" description="Disordered" evidence="1">
    <location>
        <begin position="74"/>
        <end position="94"/>
    </location>
</feature>
<dbReference type="OrthoDB" id="4235039at2"/>
<name>F8JY74_STREN</name>
<sequence length="168" mass="18457">MDQDWDALGRRLAAARRGLRPKVSQKELADRLGVSRSTVQAIERGAYQRVTFAVRDYARAVGWTDESIERVLAGGEPDAGPALNAARMGSSPAAGQALPIPLRVEEELREGPVLDTAVMELPGSRSRVVVVVMGPPDADPEEIRRDLQVWRRTEAQFKELDDSDDVNP</sequence>
<evidence type="ECO:0000313" key="3">
    <source>
        <dbReference type="EMBL" id="AEW94655.1"/>
    </source>
</evidence>